<evidence type="ECO:0000313" key="2">
    <source>
        <dbReference type="EMBL" id="OUC45157.1"/>
    </source>
</evidence>
<protein>
    <submittedName>
        <fullName evidence="2">Uncharacterized protein</fullName>
    </submittedName>
</protein>
<dbReference type="AlphaFoldDB" id="A0A1Y3EMZ8"/>
<evidence type="ECO:0000313" key="3">
    <source>
        <dbReference type="Proteomes" id="UP000243006"/>
    </source>
</evidence>
<comment type="caution">
    <text evidence="2">The sequence shown here is derived from an EMBL/GenBank/DDBJ whole genome shotgun (WGS) entry which is preliminary data.</text>
</comment>
<dbReference type="EMBL" id="LVZM01010540">
    <property type="protein sequence ID" value="OUC45157.1"/>
    <property type="molecule type" value="Genomic_DNA"/>
</dbReference>
<sequence length="38" mass="3864">MAGEIKRRLSHAVGTAAGAQPGVRITSTPVQPQKSGCC</sequence>
<feature type="compositionally biased region" description="Polar residues" evidence="1">
    <location>
        <begin position="25"/>
        <end position="38"/>
    </location>
</feature>
<dbReference type="Proteomes" id="UP000243006">
    <property type="component" value="Unassembled WGS sequence"/>
</dbReference>
<proteinExistence type="predicted"/>
<organism evidence="2 3">
    <name type="scientific">Trichinella nativa</name>
    <dbReference type="NCBI Taxonomy" id="6335"/>
    <lineage>
        <taxon>Eukaryota</taxon>
        <taxon>Metazoa</taxon>
        <taxon>Ecdysozoa</taxon>
        <taxon>Nematoda</taxon>
        <taxon>Enoplea</taxon>
        <taxon>Dorylaimia</taxon>
        <taxon>Trichinellida</taxon>
        <taxon>Trichinellidae</taxon>
        <taxon>Trichinella</taxon>
    </lineage>
</organism>
<evidence type="ECO:0000256" key="1">
    <source>
        <dbReference type="SAM" id="MobiDB-lite"/>
    </source>
</evidence>
<feature type="region of interest" description="Disordered" evidence="1">
    <location>
        <begin position="1"/>
        <end position="38"/>
    </location>
</feature>
<accession>A0A1Y3EMZ8</accession>
<gene>
    <name evidence="2" type="ORF">D917_08621</name>
</gene>
<name>A0A1Y3EMZ8_9BILA</name>
<reference evidence="2 3" key="1">
    <citation type="submission" date="2015-04" db="EMBL/GenBank/DDBJ databases">
        <title>Draft genome of the roundworm Trichinella nativa.</title>
        <authorList>
            <person name="Mitreva M."/>
        </authorList>
    </citation>
    <scope>NUCLEOTIDE SEQUENCE [LARGE SCALE GENOMIC DNA]</scope>
    <source>
        <strain evidence="2 3">ISS45</strain>
    </source>
</reference>